<keyword evidence="5 7" id="KW-0560">Oxidoreductase</keyword>
<comment type="function">
    <text evidence="7">Catalyzes the NADPH-dependent reduction of L-glutamate 5-phosphate into L-glutamate 5-semialdehyde and phosphate. The product spontaneously undergoes cyclization to form 1-pyrroline-5-carboxylate.</text>
</comment>
<evidence type="ECO:0000256" key="2">
    <source>
        <dbReference type="ARBA" id="ARBA00022605"/>
    </source>
</evidence>
<evidence type="ECO:0000256" key="4">
    <source>
        <dbReference type="ARBA" id="ARBA00022857"/>
    </source>
</evidence>
<keyword evidence="3 7" id="KW-0641">Proline biosynthesis</keyword>
<comment type="subcellular location">
    <subcellularLocation>
        <location evidence="7">Cytoplasm</location>
    </subcellularLocation>
</comment>
<organism evidence="9 10">
    <name type="scientific">Nitrospira defluvii</name>
    <dbReference type="NCBI Taxonomy" id="330214"/>
    <lineage>
        <taxon>Bacteria</taxon>
        <taxon>Pseudomonadati</taxon>
        <taxon>Nitrospirota</taxon>
        <taxon>Nitrospiria</taxon>
        <taxon>Nitrospirales</taxon>
        <taxon>Nitrospiraceae</taxon>
        <taxon>Nitrospira</taxon>
    </lineage>
</organism>
<evidence type="ECO:0000256" key="5">
    <source>
        <dbReference type="ARBA" id="ARBA00023002"/>
    </source>
</evidence>
<feature type="domain" description="Aldehyde dehydrogenase" evidence="8">
    <location>
        <begin position="11"/>
        <end position="289"/>
    </location>
</feature>
<dbReference type="RefSeq" id="WP_213043936.1">
    <property type="nucleotide sequence ID" value="NZ_CAJNBJ010000019.1"/>
</dbReference>
<dbReference type="Proteomes" id="UP000675880">
    <property type="component" value="Unassembled WGS sequence"/>
</dbReference>
<dbReference type="PIRSF" id="PIRSF000151">
    <property type="entry name" value="GPR"/>
    <property type="match status" value="1"/>
</dbReference>
<evidence type="ECO:0000256" key="3">
    <source>
        <dbReference type="ARBA" id="ARBA00022650"/>
    </source>
</evidence>
<dbReference type="Gene3D" id="3.40.605.10">
    <property type="entry name" value="Aldehyde Dehydrogenase, Chain A, domain 1"/>
    <property type="match status" value="1"/>
</dbReference>
<evidence type="ECO:0000256" key="7">
    <source>
        <dbReference type="HAMAP-Rule" id="MF_00412"/>
    </source>
</evidence>
<keyword evidence="7" id="KW-0963">Cytoplasm</keyword>
<comment type="caution">
    <text evidence="9">The sequence shown here is derived from an EMBL/GenBank/DDBJ whole genome shotgun (WGS) entry which is preliminary data.</text>
</comment>
<dbReference type="HAMAP" id="MF_00412">
    <property type="entry name" value="ProA"/>
    <property type="match status" value="1"/>
</dbReference>
<dbReference type="EC" id="1.2.1.41" evidence="7"/>
<keyword evidence="2 7" id="KW-0028">Amino-acid biosynthesis</keyword>
<keyword evidence="4 7" id="KW-0521">NADP</keyword>
<evidence type="ECO:0000313" key="10">
    <source>
        <dbReference type="Proteomes" id="UP000675880"/>
    </source>
</evidence>
<sequence>MVEVPVKLYLDKVLKTAREAVRPTSLLTGPVRETALRAMAAAIAEKEEAILAANETDVDAVGKSMTGYENRERVRDAVARIRMAADDVKALVDRLHRIADLPDPLGEVLGRHDEPNGLQVGRVRVPIGLIGVISELSPLETIEAIALCLKSGNVCVFRGSPDWTHTQEIIAAALTTAMTEAGIPRGACTIIDRPEKEAALELIKSGKALDAIIPRGGAGLRKVVQEQARVPILCHDGGITHVYIDDDVEIPLAQNIVVNSKVQNPSAPNSLDTLLVHQGIARPLLSALILRLLDEFKIDIYGCPKTVSLMGQMLMTGHKAVKPAQESDWRKQFQGPSMAIKMVPGFDDALAHIAQHGPSHTCVIVTKSYESAMRFTREVDAGSVLVNASSRLNAGDSLGFGADIGLSSARHHARGPIGLNQLTCEKYVVFGSGQLRHPHPVPLAYEDAIMLKRP</sequence>
<comment type="pathway">
    <text evidence="1 7">Amino-acid biosynthesis; L-proline biosynthesis; L-glutamate 5-semialdehyde from L-glutamate: step 2/2.</text>
</comment>
<name>A0ABN7M9I6_9BACT</name>
<evidence type="ECO:0000259" key="8">
    <source>
        <dbReference type="Pfam" id="PF00171"/>
    </source>
</evidence>
<keyword evidence="10" id="KW-1185">Reference proteome</keyword>
<dbReference type="Pfam" id="PF00171">
    <property type="entry name" value="Aldedh"/>
    <property type="match status" value="1"/>
</dbReference>
<comment type="catalytic activity">
    <reaction evidence="6 7">
        <text>L-glutamate 5-semialdehyde + phosphate + NADP(+) = L-glutamyl 5-phosphate + NADPH + H(+)</text>
        <dbReference type="Rhea" id="RHEA:19541"/>
        <dbReference type="ChEBI" id="CHEBI:15378"/>
        <dbReference type="ChEBI" id="CHEBI:43474"/>
        <dbReference type="ChEBI" id="CHEBI:57783"/>
        <dbReference type="ChEBI" id="CHEBI:58066"/>
        <dbReference type="ChEBI" id="CHEBI:58274"/>
        <dbReference type="ChEBI" id="CHEBI:58349"/>
        <dbReference type="EC" id="1.2.1.41"/>
    </reaction>
</comment>
<dbReference type="InterPro" id="IPR012134">
    <property type="entry name" value="Glu-5-SA_DH"/>
</dbReference>
<evidence type="ECO:0000313" key="9">
    <source>
        <dbReference type="EMBL" id="CAE6792542.1"/>
    </source>
</evidence>
<dbReference type="InterPro" id="IPR016161">
    <property type="entry name" value="Ald_DH/histidinol_DH"/>
</dbReference>
<dbReference type="GO" id="GO:0004350">
    <property type="term" value="F:glutamate-5-semialdehyde dehydrogenase activity"/>
    <property type="evidence" value="ECO:0007669"/>
    <property type="project" value="UniProtKB-EC"/>
</dbReference>
<evidence type="ECO:0000256" key="6">
    <source>
        <dbReference type="ARBA" id="ARBA00049024"/>
    </source>
</evidence>
<dbReference type="InterPro" id="IPR016162">
    <property type="entry name" value="Ald_DH_N"/>
</dbReference>
<dbReference type="InterPro" id="IPR016163">
    <property type="entry name" value="Ald_DH_C"/>
</dbReference>
<dbReference type="SUPFAM" id="SSF53720">
    <property type="entry name" value="ALDH-like"/>
    <property type="match status" value="1"/>
</dbReference>
<dbReference type="NCBIfam" id="NF001221">
    <property type="entry name" value="PRK00197.1"/>
    <property type="match status" value="1"/>
</dbReference>
<accession>A0ABN7M9I6</accession>
<dbReference type="InterPro" id="IPR000965">
    <property type="entry name" value="GPR_dom"/>
</dbReference>
<comment type="similarity">
    <text evidence="7">Belongs to the gamma-glutamyl phosphate reductase family.</text>
</comment>
<dbReference type="Gene3D" id="3.40.309.10">
    <property type="entry name" value="Aldehyde Dehydrogenase, Chain A, domain 2"/>
    <property type="match status" value="1"/>
</dbReference>
<proteinExistence type="inferred from homology"/>
<dbReference type="EMBL" id="CAJNBJ010000019">
    <property type="protein sequence ID" value="CAE6792542.1"/>
    <property type="molecule type" value="Genomic_DNA"/>
</dbReference>
<dbReference type="InterPro" id="IPR015590">
    <property type="entry name" value="Aldehyde_DH_dom"/>
</dbReference>
<evidence type="ECO:0000256" key="1">
    <source>
        <dbReference type="ARBA" id="ARBA00004985"/>
    </source>
</evidence>
<protein>
    <recommendedName>
        <fullName evidence="7">Gamma-glutamyl phosphate reductase</fullName>
        <shortName evidence="7">GPR</shortName>
        <ecNumber evidence="7">1.2.1.41</ecNumber>
    </recommendedName>
    <alternativeName>
        <fullName evidence="7">Glutamate-5-semialdehyde dehydrogenase</fullName>
    </alternativeName>
    <alternativeName>
        <fullName evidence="7">Glutamyl-gamma-semialdehyde dehydrogenase</fullName>
        <shortName evidence="7">GSA dehydrogenase</shortName>
    </alternativeName>
</protein>
<dbReference type="PANTHER" id="PTHR11063:SF8">
    <property type="entry name" value="DELTA-1-PYRROLINE-5-CARBOXYLATE SYNTHASE"/>
    <property type="match status" value="1"/>
</dbReference>
<dbReference type="PANTHER" id="PTHR11063">
    <property type="entry name" value="GLUTAMATE SEMIALDEHYDE DEHYDROGENASE"/>
    <property type="match status" value="1"/>
</dbReference>
<reference evidence="9 10" key="1">
    <citation type="submission" date="2021-02" db="EMBL/GenBank/DDBJ databases">
        <authorList>
            <person name="Han P."/>
        </authorList>
    </citation>
    <scope>NUCLEOTIDE SEQUENCE [LARGE SCALE GENOMIC DNA]</scope>
    <source>
        <strain evidence="9">Candidatus Nitrospira sp. ZN2</strain>
    </source>
</reference>
<gene>
    <name evidence="7 9" type="primary">proA</name>
    <name evidence="9" type="ORF">NSPZN2_60079</name>
</gene>